<evidence type="ECO:0000256" key="3">
    <source>
        <dbReference type="ARBA" id="ARBA00022603"/>
    </source>
</evidence>
<comment type="catalytic activity">
    <reaction evidence="6">
        <text>guanosine(527) in 16S rRNA + S-adenosyl-L-methionine = N(7)-methylguanosine(527) in 16S rRNA + S-adenosyl-L-homocysteine</text>
        <dbReference type="Rhea" id="RHEA:42732"/>
        <dbReference type="Rhea" id="RHEA-COMP:10209"/>
        <dbReference type="Rhea" id="RHEA-COMP:10210"/>
        <dbReference type="ChEBI" id="CHEBI:57856"/>
        <dbReference type="ChEBI" id="CHEBI:59789"/>
        <dbReference type="ChEBI" id="CHEBI:74269"/>
        <dbReference type="ChEBI" id="CHEBI:74480"/>
        <dbReference type="EC" id="2.1.1.170"/>
    </reaction>
</comment>
<organism evidence="7 8">
    <name type="scientific">Pararhodobacter zhoushanensis</name>
    <dbReference type="NCBI Taxonomy" id="2479545"/>
    <lineage>
        <taxon>Bacteria</taxon>
        <taxon>Pseudomonadati</taxon>
        <taxon>Pseudomonadota</taxon>
        <taxon>Alphaproteobacteria</taxon>
        <taxon>Rhodobacterales</taxon>
        <taxon>Paracoccaceae</taxon>
        <taxon>Pararhodobacter</taxon>
    </lineage>
</organism>
<dbReference type="Pfam" id="PF02527">
    <property type="entry name" value="GidB"/>
    <property type="match status" value="1"/>
</dbReference>
<feature type="binding site" evidence="6">
    <location>
        <position position="138"/>
    </location>
    <ligand>
        <name>S-adenosyl-L-methionine</name>
        <dbReference type="ChEBI" id="CHEBI:59789"/>
    </ligand>
</feature>
<evidence type="ECO:0000256" key="2">
    <source>
        <dbReference type="ARBA" id="ARBA00022552"/>
    </source>
</evidence>
<dbReference type="RefSeq" id="WP_264504376.1">
    <property type="nucleotide sequence ID" value="NZ_JAPDFL010000001.1"/>
</dbReference>
<proteinExistence type="inferred from homology"/>
<feature type="binding site" evidence="6">
    <location>
        <position position="70"/>
    </location>
    <ligand>
        <name>S-adenosyl-L-methionine</name>
        <dbReference type="ChEBI" id="CHEBI:59789"/>
    </ligand>
</feature>
<evidence type="ECO:0000313" key="7">
    <source>
        <dbReference type="EMBL" id="MCW1931244.1"/>
    </source>
</evidence>
<dbReference type="Gene3D" id="3.40.50.150">
    <property type="entry name" value="Vaccinia Virus protein VP39"/>
    <property type="match status" value="1"/>
</dbReference>
<comment type="caution">
    <text evidence="6">Lacks conserved residue(s) required for the propagation of feature annotation.</text>
</comment>
<dbReference type="GO" id="GO:0032259">
    <property type="term" value="P:methylation"/>
    <property type="evidence" value="ECO:0007669"/>
    <property type="project" value="UniProtKB-KW"/>
</dbReference>
<dbReference type="NCBIfam" id="TIGR00138">
    <property type="entry name" value="rsmG_gidB"/>
    <property type="match status" value="1"/>
</dbReference>
<keyword evidence="5 6" id="KW-0949">S-adenosyl-L-methionine</keyword>
<keyword evidence="2 6" id="KW-0698">rRNA processing</keyword>
<reference evidence="7 8" key="1">
    <citation type="submission" date="2022-10" db="EMBL/GenBank/DDBJ databases">
        <title>Pararhodobacter sp. nov., isolated from marine algae.</title>
        <authorList>
            <person name="Choi B.J."/>
            <person name="Kim J.M."/>
            <person name="Lee J.K."/>
            <person name="Choi D.G."/>
            <person name="Jeon C.O."/>
        </authorList>
    </citation>
    <scope>NUCLEOTIDE SEQUENCE [LARGE SCALE GENOMIC DNA]</scope>
    <source>
        <strain evidence="7 8">ZQ420</strain>
    </source>
</reference>
<comment type="similarity">
    <text evidence="6">Belongs to the methyltransferase superfamily. RNA methyltransferase RsmG family.</text>
</comment>
<accession>A0ABT3GUN9</accession>
<dbReference type="InterPro" id="IPR029063">
    <property type="entry name" value="SAM-dependent_MTases_sf"/>
</dbReference>
<keyword evidence="3 6" id="KW-0489">Methyltransferase</keyword>
<comment type="function">
    <text evidence="6">Specifically methylates the N7 position of guanine in position 527 of 16S rRNA.</text>
</comment>
<dbReference type="GO" id="GO:0008168">
    <property type="term" value="F:methyltransferase activity"/>
    <property type="evidence" value="ECO:0007669"/>
    <property type="project" value="UniProtKB-KW"/>
</dbReference>
<feature type="binding site" evidence="6">
    <location>
        <position position="75"/>
    </location>
    <ligand>
        <name>S-adenosyl-L-methionine</name>
        <dbReference type="ChEBI" id="CHEBI:59789"/>
    </ligand>
</feature>
<gene>
    <name evidence="6 7" type="primary">rsmG</name>
    <name evidence="7" type="ORF">OKW52_02915</name>
</gene>
<dbReference type="EC" id="2.1.1.170" evidence="6"/>
<dbReference type="PANTHER" id="PTHR31760">
    <property type="entry name" value="S-ADENOSYL-L-METHIONINE-DEPENDENT METHYLTRANSFERASES SUPERFAMILY PROTEIN"/>
    <property type="match status" value="1"/>
</dbReference>
<dbReference type="SUPFAM" id="SSF53335">
    <property type="entry name" value="S-adenosyl-L-methionine-dependent methyltransferases"/>
    <property type="match status" value="1"/>
</dbReference>
<evidence type="ECO:0000256" key="5">
    <source>
        <dbReference type="ARBA" id="ARBA00022691"/>
    </source>
</evidence>
<evidence type="ECO:0000256" key="6">
    <source>
        <dbReference type="HAMAP-Rule" id="MF_00074"/>
    </source>
</evidence>
<evidence type="ECO:0000256" key="1">
    <source>
        <dbReference type="ARBA" id="ARBA00022490"/>
    </source>
</evidence>
<evidence type="ECO:0000256" key="4">
    <source>
        <dbReference type="ARBA" id="ARBA00022679"/>
    </source>
</evidence>
<keyword evidence="1 6" id="KW-0963">Cytoplasm</keyword>
<dbReference type="EMBL" id="JAPDFL010000001">
    <property type="protein sequence ID" value="MCW1931244.1"/>
    <property type="molecule type" value="Genomic_DNA"/>
</dbReference>
<sequence length="207" mass="23078">MKPEEWRAVDVSRETQVRLEAYVQALLKWSQTINLVAKSTHSDIWNRHILDSAQLFTHAPPKFRRWCDMGSGGGLPGMVVAILSKEQNPDASFTLIESDARKAAFLATISRDLDLPVTVRRARLEEADPANADIVSARALAPLPLLLSYCHRHMAAGGIALLPKGRNHAQEVEAAQQSWHFDYVTRPSQADPDSTILIVRDLRPLDI</sequence>
<feature type="binding site" evidence="6">
    <location>
        <begin position="124"/>
        <end position="125"/>
    </location>
    <ligand>
        <name>S-adenosyl-L-methionine</name>
        <dbReference type="ChEBI" id="CHEBI:59789"/>
    </ligand>
</feature>
<dbReference type="InterPro" id="IPR003682">
    <property type="entry name" value="rRNA_ssu_MeTfrase_G"/>
</dbReference>
<dbReference type="PIRSF" id="PIRSF003078">
    <property type="entry name" value="GidB"/>
    <property type="match status" value="1"/>
</dbReference>
<comment type="subcellular location">
    <subcellularLocation>
        <location evidence="6">Cytoplasm</location>
    </subcellularLocation>
</comment>
<protein>
    <recommendedName>
        <fullName evidence="6">Ribosomal RNA small subunit methyltransferase G</fullName>
        <ecNumber evidence="6">2.1.1.170</ecNumber>
    </recommendedName>
    <alternativeName>
        <fullName evidence="6">16S rRNA 7-methylguanosine methyltransferase</fullName>
        <shortName evidence="6">16S rRNA m7G methyltransferase</shortName>
    </alternativeName>
</protein>
<keyword evidence="4 6" id="KW-0808">Transferase</keyword>
<keyword evidence="8" id="KW-1185">Reference proteome</keyword>
<evidence type="ECO:0000313" key="8">
    <source>
        <dbReference type="Proteomes" id="UP001208938"/>
    </source>
</evidence>
<dbReference type="PANTHER" id="PTHR31760:SF0">
    <property type="entry name" value="S-ADENOSYL-L-METHIONINE-DEPENDENT METHYLTRANSFERASES SUPERFAMILY PROTEIN"/>
    <property type="match status" value="1"/>
</dbReference>
<name>A0ABT3GUN9_9RHOB</name>
<comment type="caution">
    <text evidence="7">The sequence shown here is derived from an EMBL/GenBank/DDBJ whole genome shotgun (WGS) entry which is preliminary data.</text>
</comment>
<dbReference type="HAMAP" id="MF_00074">
    <property type="entry name" value="16SrRNA_methyltr_G"/>
    <property type="match status" value="1"/>
</dbReference>
<dbReference type="Proteomes" id="UP001208938">
    <property type="component" value="Unassembled WGS sequence"/>
</dbReference>